<accession>A0A3E0GXW6</accession>
<protein>
    <submittedName>
        <fullName evidence="1">Uncharacterized protein</fullName>
    </submittedName>
</protein>
<dbReference type="EMBL" id="QUNO01000022">
    <property type="protein sequence ID" value="REH31114.1"/>
    <property type="molecule type" value="Genomic_DNA"/>
</dbReference>
<dbReference type="RefSeq" id="WP_116180929.1">
    <property type="nucleotide sequence ID" value="NZ_CP144376.1"/>
</dbReference>
<evidence type="ECO:0000313" key="2">
    <source>
        <dbReference type="Proteomes" id="UP000256269"/>
    </source>
</evidence>
<reference evidence="1 2" key="1">
    <citation type="submission" date="2018-08" db="EMBL/GenBank/DDBJ databases">
        <title>Genomic Encyclopedia of Archaeal and Bacterial Type Strains, Phase II (KMG-II): from individual species to whole genera.</title>
        <authorList>
            <person name="Goeker M."/>
        </authorList>
    </citation>
    <scope>NUCLEOTIDE SEQUENCE [LARGE SCALE GENOMIC DNA]</scope>
    <source>
        <strain evidence="1 2">DSM 45791</strain>
    </source>
</reference>
<dbReference type="Proteomes" id="UP000256269">
    <property type="component" value="Unassembled WGS sequence"/>
</dbReference>
<keyword evidence="2" id="KW-1185">Reference proteome</keyword>
<dbReference type="AlphaFoldDB" id="A0A3E0GXW6"/>
<sequence>MAVGTVVTADLTVALDVGSRAVPWTSSRNASAARIEASTLDVEAGQAVPRRVLVEHHLAVDGGRA</sequence>
<gene>
    <name evidence="1" type="ORF">BCF44_122137</name>
</gene>
<evidence type="ECO:0000313" key="1">
    <source>
        <dbReference type="EMBL" id="REH31114.1"/>
    </source>
</evidence>
<name>A0A3E0GXW6_9PSEU</name>
<comment type="caution">
    <text evidence="1">The sequence shown here is derived from an EMBL/GenBank/DDBJ whole genome shotgun (WGS) entry which is preliminary data.</text>
</comment>
<organism evidence="1 2">
    <name type="scientific">Kutzneria buriramensis</name>
    <dbReference type="NCBI Taxonomy" id="1045776"/>
    <lineage>
        <taxon>Bacteria</taxon>
        <taxon>Bacillati</taxon>
        <taxon>Actinomycetota</taxon>
        <taxon>Actinomycetes</taxon>
        <taxon>Pseudonocardiales</taxon>
        <taxon>Pseudonocardiaceae</taxon>
        <taxon>Kutzneria</taxon>
    </lineage>
</organism>
<proteinExistence type="predicted"/>